<dbReference type="Gene3D" id="3.40.190.10">
    <property type="entry name" value="Periplasmic binding protein-like II"/>
    <property type="match status" value="1"/>
</dbReference>
<keyword evidence="8" id="KW-1185">Reference proteome</keyword>
<evidence type="ECO:0000256" key="4">
    <source>
        <dbReference type="ARBA" id="ARBA00023139"/>
    </source>
</evidence>
<accession>A0ABN3IE75</accession>
<proteinExistence type="predicted"/>
<evidence type="ECO:0000256" key="2">
    <source>
        <dbReference type="ARBA" id="ARBA00022729"/>
    </source>
</evidence>
<evidence type="ECO:0000256" key="6">
    <source>
        <dbReference type="SAM" id="MobiDB-lite"/>
    </source>
</evidence>
<evidence type="ECO:0000256" key="3">
    <source>
        <dbReference type="ARBA" id="ARBA00023136"/>
    </source>
</evidence>
<evidence type="ECO:0000256" key="5">
    <source>
        <dbReference type="ARBA" id="ARBA00023288"/>
    </source>
</evidence>
<dbReference type="CDD" id="cd13585">
    <property type="entry name" value="PBP2_TMBP_like"/>
    <property type="match status" value="1"/>
</dbReference>
<dbReference type="InterPro" id="IPR006059">
    <property type="entry name" value="SBP"/>
</dbReference>
<organism evidence="7 8">
    <name type="scientific">Actinomadura vinacea</name>
    <dbReference type="NCBI Taxonomy" id="115336"/>
    <lineage>
        <taxon>Bacteria</taxon>
        <taxon>Bacillati</taxon>
        <taxon>Actinomycetota</taxon>
        <taxon>Actinomycetes</taxon>
        <taxon>Streptosporangiales</taxon>
        <taxon>Thermomonosporaceae</taxon>
        <taxon>Actinomadura</taxon>
    </lineage>
</organism>
<evidence type="ECO:0000313" key="8">
    <source>
        <dbReference type="Proteomes" id="UP001501231"/>
    </source>
</evidence>
<dbReference type="InterPro" id="IPR050490">
    <property type="entry name" value="Bact_solute-bd_prot1"/>
</dbReference>
<dbReference type="SUPFAM" id="SSF53850">
    <property type="entry name" value="Periplasmic binding protein-like II"/>
    <property type="match status" value="1"/>
</dbReference>
<name>A0ABN3IE75_9ACTN</name>
<comment type="caution">
    <text evidence="7">The sequence shown here is derived from an EMBL/GenBank/DDBJ whole genome shotgun (WGS) entry which is preliminary data.</text>
</comment>
<dbReference type="Pfam" id="PF01547">
    <property type="entry name" value="SBP_bac_1"/>
    <property type="match status" value="1"/>
</dbReference>
<evidence type="ECO:0000256" key="1">
    <source>
        <dbReference type="ARBA" id="ARBA00022475"/>
    </source>
</evidence>
<dbReference type="EMBL" id="BAAARW010000002">
    <property type="protein sequence ID" value="GAA2401184.1"/>
    <property type="molecule type" value="Genomic_DNA"/>
</dbReference>
<sequence length="432" mass="46544">MKGAGLRGARRRTAGALAVGVLLAVAAVGCANPRGGAEGPKPEQGGTLTFASWHWLESGRGELLQAAVSKYTARRPGVTIRKQAVTRAEYEKTMSTQIGAGRGPDVFIIPDTYFPELAEADALEPLDGLLDPATEARLLPAASDFVVGGKRLALLSEQSPYGLFWNKKLLDQAGVTPPKSFDELFTAAETVHKRTGKIGFAGRHQMNEEPIWWSDHANWTYGFGGRWSDGERLTINSPQNVAAETAFKKMYDSPAFSLGDDASTYRSKFAAGQVGLIIDCATCMRTMVNDNKVVPTGSVGGSAIPFPSGGGSAYVALGLGINPHSRNKALARDFLKWLYSPEGQQALQRVNHPSTVGTDIEVPADLLATTPWVKPVYDALPKARKPVVDGFGSDTPRIRRIVLSQVERILTRDADPETALDQAQREAVEETR</sequence>
<dbReference type="PROSITE" id="PS51257">
    <property type="entry name" value="PROKAR_LIPOPROTEIN"/>
    <property type="match status" value="1"/>
</dbReference>
<evidence type="ECO:0000313" key="7">
    <source>
        <dbReference type="EMBL" id="GAA2401184.1"/>
    </source>
</evidence>
<protein>
    <submittedName>
        <fullName evidence="7">Sugar ABC transporter substrate-binding protein</fullName>
    </submittedName>
</protein>
<dbReference type="PANTHER" id="PTHR43649">
    <property type="entry name" value="ARABINOSE-BINDING PROTEIN-RELATED"/>
    <property type="match status" value="1"/>
</dbReference>
<gene>
    <name evidence="7" type="ORF">GCM10010191_05550</name>
</gene>
<reference evidence="7 8" key="1">
    <citation type="journal article" date="2019" name="Int. J. Syst. Evol. Microbiol.">
        <title>The Global Catalogue of Microorganisms (GCM) 10K type strain sequencing project: providing services to taxonomists for standard genome sequencing and annotation.</title>
        <authorList>
            <consortium name="The Broad Institute Genomics Platform"/>
            <consortium name="The Broad Institute Genome Sequencing Center for Infectious Disease"/>
            <person name="Wu L."/>
            <person name="Ma J."/>
        </authorList>
    </citation>
    <scope>NUCLEOTIDE SEQUENCE [LARGE SCALE GENOMIC DNA]</scope>
    <source>
        <strain evidence="7 8">JCM 3325</strain>
    </source>
</reference>
<keyword evidence="2" id="KW-0732">Signal</keyword>
<keyword evidence="4" id="KW-0564">Palmitate</keyword>
<dbReference type="Proteomes" id="UP001501231">
    <property type="component" value="Unassembled WGS sequence"/>
</dbReference>
<keyword evidence="1" id="KW-1003">Cell membrane</keyword>
<keyword evidence="5" id="KW-0449">Lipoprotein</keyword>
<keyword evidence="3" id="KW-0472">Membrane</keyword>
<dbReference type="PANTHER" id="PTHR43649:SF33">
    <property type="entry name" value="POLYGALACTURONAN_RHAMNOGALACTURONAN-BINDING PROTEIN YTCQ"/>
    <property type="match status" value="1"/>
</dbReference>
<feature type="region of interest" description="Disordered" evidence="6">
    <location>
        <begin position="413"/>
        <end position="432"/>
    </location>
</feature>
<feature type="compositionally biased region" description="Basic and acidic residues" evidence="6">
    <location>
        <begin position="423"/>
        <end position="432"/>
    </location>
</feature>